<name>A0A4P9Y8C8_9FUNG</name>
<organism evidence="2 3">
    <name type="scientific">Piptocephalis cylindrospora</name>
    <dbReference type="NCBI Taxonomy" id="1907219"/>
    <lineage>
        <taxon>Eukaryota</taxon>
        <taxon>Fungi</taxon>
        <taxon>Fungi incertae sedis</taxon>
        <taxon>Zoopagomycota</taxon>
        <taxon>Zoopagomycotina</taxon>
        <taxon>Zoopagomycetes</taxon>
        <taxon>Zoopagales</taxon>
        <taxon>Piptocephalidaceae</taxon>
        <taxon>Piptocephalis</taxon>
    </lineage>
</organism>
<feature type="compositionally biased region" description="Low complexity" evidence="1">
    <location>
        <begin position="337"/>
        <end position="350"/>
    </location>
</feature>
<evidence type="ECO:0000313" key="2">
    <source>
        <dbReference type="EMBL" id="RKP15333.1"/>
    </source>
</evidence>
<evidence type="ECO:0000256" key="1">
    <source>
        <dbReference type="SAM" id="MobiDB-lite"/>
    </source>
</evidence>
<protein>
    <submittedName>
        <fullName evidence="2">Uncharacterized protein</fullName>
    </submittedName>
</protein>
<feature type="compositionally biased region" description="Pro residues" evidence="1">
    <location>
        <begin position="133"/>
        <end position="142"/>
    </location>
</feature>
<feature type="region of interest" description="Disordered" evidence="1">
    <location>
        <begin position="1"/>
        <end position="54"/>
    </location>
</feature>
<dbReference type="EMBL" id="KZ987739">
    <property type="protein sequence ID" value="RKP15333.1"/>
    <property type="molecule type" value="Genomic_DNA"/>
</dbReference>
<keyword evidence="3" id="KW-1185">Reference proteome</keyword>
<feature type="compositionally biased region" description="Low complexity" evidence="1">
    <location>
        <begin position="18"/>
        <end position="37"/>
    </location>
</feature>
<reference evidence="3" key="1">
    <citation type="journal article" date="2018" name="Nat. Microbiol.">
        <title>Leveraging single-cell genomics to expand the fungal tree of life.</title>
        <authorList>
            <person name="Ahrendt S.R."/>
            <person name="Quandt C.A."/>
            <person name="Ciobanu D."/>
            <person name="Clum A."/>
            <person name="Salamov A."/>
            <person name="Andreopoulos B."/>
            <person name="Cheng J.F."/>
            <person name="Woyke T."/>
            <person name="Pelin A."/>
            <person name="Henrissat B."/>
            <person name="Reynolds N.K."/>
            <person name="Benny G.L."/>
            <person name="Smith M.E."/>
            <person name="James T.Y."/>
            <person name="Grigoriev I.V."/>
        </authorList>
    </citation>
    <scope>NUCLEOTIDE SEQUENCE [LARGE SCALE GENOMIC DNA]</scope>
</reference>
<feature type="region of interest" description="Disordered" evidence="1">
    <location>
        <begin position="406"/>
        <end position="435"/>
    </location>
</feature>
<feature type="compositionally biased region" description="Low complexity" evidence="1">
    <location>
        <begin position="425"/>
        <end position="435"/>
    </location>
</feature>
<dbReference type="AlphaFoldDB" id="A0A4P9Y8C8"/>
<evidence type="ECO:0000313" key="3">
    <source>
        <dbReference type="Proteomes" id="UP000267251"/>
    </source>
</evidence>
<sequence length="482" mass="52834">MRRPLLNLGDLRLRKRTSGPSSPSSPLSTTTAHPTSSYSRNTLPPLPDLDIPEDELESHSGFLDAQMEARAWALYTPSMSQSPALLSPPCTSIPISRQGEDPFSEGTRPLGIPTSLQCQRLRQRSFDSSIHLPPSPTSPPFPGNSRDSLEVDSLPLHNYPDILSMSKIRKIVPSGTSVSPHAVASINLFISALTNLLTIRIALIYPVPTVKDIQVLMRELLGEGPAQDTCVAYLASSSFSPSTTASSPTLNSFSSTPTSIYSFQRTRDLAIQVSHSLVREVGKAVGKKGHVMAEAVHSILATDPSFSVLHDLMEDDVRHQWCCLANEDPWQVERRTSISSSSTSSTISSSGRPWPVPLRRKRSALPILQSFSPTSQASSDLQTPPSPRKGYLRKVFPIKSALPNTTSNLPSLFGRTPPLEPRHPTPSTTFPTSMSTMEEEEEEYDELLNMGTVIHTHHHLDFLTSDDLYKAGYSSPSSRSRF</sequence>
<accession>A0A4P9Y8C8</accession>
<gene>
    <name evidence="2" type="ORF">BJ684DRAFT_14404</name>
</gene>
<feature type="region of interest" description="Disordered" evidence="1">
    <location>
        <begin position="369"/>
        <end position="389"/>
    </location>
</feature>
<dbReference type="Proteomes" id="UP000267251">
    <property type="component" value="Unassembled WGS sequence"/>
</dbReference>
<feature type="region of interest" description="Disordered" evidence="1">
    <location>
        <begin position="128"/>
        <end position="148"/>
    </location>
</feature>
<feature type="region of interest" description="Disordered" evidence="1">
    <location>
        <begin position="334"/>
        <end position="357"/>
    </location>
</feature>
<proteinExistence type="predicted"/>
<feature type="compositionally biased region" description="Polar residues" evidence="1">
    <location>
        <begin position="369"/>
        <end position="383"/>
    </location>
</feature>